<comment type="caution">
    <text evidence="1">The sequence shown here is derived from an EMBL/GenBank/DDBJ whole genome shotgun (WGS) entry which is preliminary data.</text>
</comment>
<dbReference type="EMBL" id="CM055093">
    <property type="protein sequence ID" value="KAJ7565752.1"/>
    <property type="molecule type" value="Genomic_DNA"/>
</dbReference>
<sequence length="350" mass="39510">MPSIARSDYHKGLPKAGVKALLDNGLTHIPDRYIKPIDKRAVADEVLCGDGIPVIDMAEFFHNRKAVVDAICDASREWGIFQIINHGVPTSVINGMVEGVLEFFELPIEEKMVYYSEDVFTPVRYCTSMTPSKETHMEWHDHLQHYFPHGEKNHPWPHKPAFYKSTTEKYVNSVSSVAKCLKSALSEGLGLDPDHLERAFGKHEMILRSNYYPPCPNPELALGMNGHSDSGGLTILFEDQVGGLQAKKGDRWYALKPIRNAFIVNIADQIEILSNGKYKSVEHRVTVNSKRLRLSIAAFCSPSSEALIGPIPELLDEQHPPLYKTTLYREHITNVYTKYLDGKHSKNLEK</sequence>
<evidence type="ECO:0000313" key="2">
    <source>
        <dbReference type="Proteomes" id="UP001162992"/>
    </source>
</evidence>
<evidence type="ECO:0000313" key="1">
    <source>
        <dbReference type="EMBL" id="KAJ7565752.1"/>
    </source>
</evidence>
<organism evidence="1 2">
    <name type="scientific">Diphasiastrum complanatum</name>
    <name type="common">Issler's clubmoss</name>
    <name type="synonym">Lycopodium complanatum</name>
    <dbReference type="NCBI Taxonomy" id="34168"/>
    <lineage>
        <taxon>Eukaryota</taxon>
        <taxon>Viridiplantae</taxon>
        <taxon>Streptophyta</taxon>
        <taxon>Embryophyta</taxon>
        <taxon>Tracheophyta</taxon>
        <taxon>Lycopodiopsida</taxon>
        <taxon>Lycopodiales</taxon>
        <taxon>Lycopodiaceae</taxon>
        <taxon>Lycopodioideae</taxon>
        <taxon>Diphasiastrum</taxon>
    </lineage>
</organism>
<protein>
    <submittedName>
        <fullName evidence="1">Uncharacterized protein</fullName>
    </submittedName>
</protein>
<proteinExistence type="predicted"/>
<accession>A0ACC2EGX8</accession>
<gene>
    <name evidence="1" type="ORF">O6H91_02G073300</name>
</gene>
<name>A0ACC2EGX8_DIPCM</name>
<keyword evidence="2" id="KW-1185">Reference proteome</keyword>
<dbReference type="Proteomes" id="UP001162992">
    <property type="component" value="Chromosome 2"/>
</dbReference>
<reference evidence="2" key="1">
    <citation type="journal article" date="2024" name="Proc. Natl. Acad. Sci. U.S.A.">
        <title>Extraordinary preservation of gene collinearity over three hundred million years revealed in homosporous lycophytes.</title>
        <authorList>
            <person name="Li C."/>
            <person name="Wickell D."/>
            <person name="Kuo L.Y."/>
            <person name="Chen X."/>
            <person name="Nie B."/>
            <person name="Liao X."/>
            <person name="Peng D."/>
            <person name="Ji J."/>
            <person name="Jenkins J."/>
            <person name="Williams M."/>
            <person name="Shu S."/>
            <person name="Plott C."/>
            <person name="Barry K."/>
            <person name="Rajasekar S."/>
            <person name="Grimwood J."/>
            <person name="Han X."/>
            <person name="Sun S."/>
            <person name="Hou Z."/>
            <person name="He W."/>
            <person name="Dai G."/>
            <person name="Sun C."/>
            <person name="Schmutz J."/>
            <person name="Leebens-Mack J.H."/>
            <person name="Li F.W."/>
            <person name="Wang L."/>
        </authorList>
    </citation>
    <scope>NUCLEOTIDE SEQUENCE [LARGE SCALE GENOMIC DNA]</scope>
    <source>
        <strain evidence="2">cv. PW_Plant_1</strain>
    </source>
</reference>